<evidence type="ECO:0000313" key="20">
    <source>
        <dbReference type="EMBL" id="SOC38582.1"/>
    </source>
</evidence>
<dbReference type="Gene3D" id="1.10.287.3610">
    <property type="match status" value="1"/>
</dbReference>
<keyword evidence="14" id="KW-1208">Phospholipid metabolism</keyword>
<feature type="active site" description="Proton acceptor" evidence="15">
    <location>
        <position position="59"/>
    </location>
</feature>
<dbReference type="InterPro" id="IPR000829">
    <property type="entry name" value="DAGK"/>
</dbReference>
<evidence type="ECO:0000256" key="14">
    <source>
        <dbReference type="ARBA" id="ARBA00023264"/>
    </source>
</evidence>
<name>A0A285U9S8_9STAP</name>
<dbReference type="EMBL" id="OBQF01000001">
    <property type="protein sequence ID" value="SOC38582.1"/>
    <property type="molecule type" value="Genomic_DNA"/>
</dbReference>
<dbReference type="PANTHER" id="PTHR34299:SF1">
    <property type="entry name" value="DIACYLGLYCEROL KINASE"/>
    <property type="match status" value="1"/>
</dbReference>
<evidence type="ECO:0000256" key="2">
    <source>
        <dbReference type="ARBA" id="ARBA00005967"/>
    </source>
</evidence>
<keyword evidence="21" id="KW-1185">Reference proteome</keyword>
<dbReference type="GO" id="GO:0005524">
    <property type="term" value="F:ATP binding"/>
    <property type="evidence" value="ECO:0007669"/>
    <property type="project" value="UniProtKB-KW"/>
</dbReference>
<accession>A0A285U9S8</accession>
<comment type="similarity">
    <text evidence="2">Belongs to the bacterial diacylglycerol kinase family.</text>
</comment>
<keyword evidence="11" id="KW-0443">Lipid metabolism</keyword>
<keyword evidence="9 17" id="KW-0067">ATP-binding</keyword>
<evidence type="ECO:0000256" key="8">
    <source>
        <dbReference type="ARBA" id="ARBA00022777"/>
    </source>
</evidence>
<evidence type="ECO:0000256" key="7">
    <source>
        <dbReference type="ARBA" id="ARBA00022741"/>
    </source>
</evidence>
<dbReference type="InterPro" id="IPR033717">
    <property type="entry name" value="UDPK"/>
</dbReference>
<dbReference type="RefSeq" id="WP_097038708.1">
    <property type="nucleotide sequence ID" value="NZ_OBQF01000001.1"/>
</dbReference>
<evidence type="ECO:0000256" key="12">
    <source>
        <dbReference type="ARBA" id="ARBA00023136"/>
    </source>
</evidence>
<protein>
    <submittedName>
        <fullName evidence="20">Undecaprenol kinase</fullName>
    </submittedName>
</protein>
<keyword evidence="12 19" id="KW-0472">Membrane</keyword>
<dbReference type="GO" id="GO:0046872">
    <property type="term" value="F:metal ion binding"/>
    <property type="evidence" value="ECO:0007669"/>
    <property type="project" value="UniProtKB-KW"/>
</dbReference>
<keyword evidence="4" id="KW-0444">Lipid biosynthesis</keyword>
<sequence>MKRFKYALQGIRVLFGKDHHFAVHLLFALIVAAAGFLFGLNTLEWLFIIGAVFIVLISEVVNTSLEYTVDLVTDEFHELAKRAKDTSALAVLLASLYAAITGLIIFIPKIIVFFT</sequence>
<feature type="binding site" evidence="16">
    <location>
        <position position="59"/>
    </location>
    <ligand>
        <name>substrate</name>
    </ligand>
</feature>
<dbReference type="Pfam" id="PF01219">
    <property type="entry name" value="DAGK_prokar"/>
    <property type="match status" value="1"/>
</dbReference>
<evidence type="ECO:0000256" key="19">
    <source>
        <dbReference type="SAM" id="Phobius"/>
    </source>
</evidence>
<evidence type="ECO:0000256" key="18">
    <source>
        <dbReference type="PIRSR" id="PIRSR600829-4"/>
    </source>
</evidence>
<keyword evidence="3" id="KW-1003">Cell membrane</keyword>
<feature type="binding site" evidence="17">
    <location>
        <position position="6"/>
    </location>
    <ligand>
        <name>ATP</name>
        <dbReference type="ChEBI" id="CHEBI:30616"/>
    </ligand>
</feature>
<feature type="binding site" evidence="18">
    <location>
        <position position="66"/>
    </location>
    <ligand>
        <name>a divalent metal cation</name>
        <dbReference type="ChEBI" id="CHEBI:60240"/>
    </ligand>
</feature>
<comment type="subcellular location">
    <subcellularLocation>
        <location evidence="1">Cell membrane</location>
        <topology evidence="1">Multi-pass membrane protein</topology>
    </subcellularLocation>
</comment>
<evidence type="ECO:0000256" key="5">
    <source>
        <dbReference type="ARBA" id="ARBA00022679"/>
    </source>
</evidence>
<gene>
    <name evidence="20" type="ORF">SAMN05878391_0461</name>
</gene>
<comment type="cofactor">
    <cofactor evidence="18">
        <name>Mg(2+)</name>
        <dbReference type="ChEBI" id="CHEBI:18420"/>
    </cofactor>
    <text evidence="18">Mn(2+), Zn(2+), Cd(2+) and Co(2+) support activity to lesser extents.</text>
</comment>
<evidence type="ECO:0000256" key="16">
    <source>
        <dbReference type="PIRSR" id="PIRSR600829-2"/>
    </source>
</evidence>
<dbReference type="GO" id="GO:0005886">
    <property type="term" value="C:plasma membrane"/>
    <property type="evidence" value="ECO:0007669"/>
    <property type="project" value="UniProtKB-SubCell"/>
</dbReference>
<evidence type="ECO:0000256" key="17">
    <source>
        <dbReference type="PIRSR" id="PIRSR600829-3"/>
    </source>
</evidence>
<evidence type="ECO:0000256" key="6">
    <source>
        <dbReference type="ARBA" id="ARBA00022692"/>
    </source>
</evidence>
<evidence type="ECO:0000256" key="9">
    <source>
        <dbReference type="ARBA" id="ARBA00022840"/>
    </source>
</evidence>
<dbReference type="GO" id="GO:0008654">
    <property type="term" value="P:phospholipid biosynthetic process"/>
    <property type="evidence" value="ECO:0007669"/>
    <property type="project" value="UniProtKB-KW"/>
</dbReference>
<evidence type="ECO:0000256" key="13">
    <source>
        <dbReference type="ARBA" id="ARBA00023209"/>
    </source>
</evidence>
<feature type="transmembrane region" description="Helical" evidence="19">
    <location>
        <begin position="45"/>
        <end position="67"/>
    </location>
</feature>
<keyword evidence="8 20" id="KW-0418">Kinase</keyword>
<feature type="transmembrane region" description="Helical" evidence="19">
    <location>
        <begin position="21"/>
        <end position="39"/>
    </location>
</feature>
<keyword evidence="13" id="KW-0594">Phospholipid biosynthesis</keyword>
<organism evidence="20 21">
    <name type="scientific">Salinicoccus kekensis</name>
    <dbReference type="NCBI Taxonomy" id="714307"/>
    <lineage>
        <taxon>Bacteria</taxon>
        <taxon>Bacillati</taxon>
        <taxon>Bacillota</taxon>
        <taxon>Bacilli</taxon>
        <taxon>Bacillales</taxon>
        <taxon>Staphylococcaceae</taxon>
        <taxon>Salinicoccus</taxon>
    </lineage>
</organism>
<keyword evidence="18" id="KW-0460">Magnesium</keyword>
<reference evidence="21" key="1">
    <citation type="submission" date="2017-08" db="EMBL/GenBank/DDBJ databases">
        <authorList>
            <person name="Varghese N."/>
            <person name="Submissions S."/>
        </authorList>
    </citation>
    <scope>NUCLEOTIDE SEQUENCE [LARGE SCALE GENOMIC DNA]</scope>
    <source>
        <strain evidence="21">DSM 23173</strain>
    </source>
</reference>
<evidence type="ECO:0000313" key="21">
    <source>
        <dbReference type="Proteomes" id="UP000219412"/>
    </source>
</evidence>
<dbReference type="GO" id="GO:0016301">
    <property type="term" value="F:kinase activity"/>
    <property type="evidence" value="ECO:0007669"/>
    <property type="project" value="UniProtKB-KW"/>
</dbReference>
<dbReference type="OrthoDB" id="9789934at2"/>
<evidence type="ECO:0000256" key="10">
    <source>
        <dbReference type="ARBA" id="ARBA00022989"/>
    </source>
</evidence>
<evidence type="ECO:0000256" key="1">
    <source>
        <dbReference type="ARBA" id="ARBA00004651"/>
    </source>
</evidence>
<dbReference type="CDD" id="cd14265">
    <property type="entry name" value="UDPK_IM_like"/>
    <property type="match status" value="1"/>
</dbReference>
<feature type="binding site" evidence="17">
    <location>
        <begin position="75"/>
        <end position="77"/>
    </location>
    <ligand>
        <name>ATP</name>
        <dbReference type="ChEBI" id="CHEBI:30616"/>
    </ligand>
</feature>
<feature type="binding site" evidence="17">
    <location>
        <position position="66"/>
    </location>
    <ligand>
        <name>ATP</name>
        <dbReference type="ChEBI" id="CHEBI:30616"/>
    </ligand>
</feature>
<keyword evidence="6 19" id="KW-0812">Transmembrane</keyword>
<dbReference type="Proteomes" id="UP000219412">
    <property type="component" value="Unassembled WGS sequence"/>
</dbReference>
<feature type="transmembrane region" description="Helical" evidence="19">
    <location>
        <begin position="88"/>
        <end position="114"/>
    </location>
</feature>
<dbReference type="InterPro" id="IPR036945">
    <property type="entry name" value="DAGK_sf"/>
</dbReference>
<dbReference type="PANTHER" id="PTHR34299">
    <property type="entry name" value="DIACYLGLYCEROL KINASE"/>
    <property type="match status" value="1"/>
</dbReference>
<evidence type="ECO:0000256" key="4">
    <source>
        <dbReference type="ARBA" id="ARBA00022516"/>
    </source>
</evidence>
<proteinExistence type="inferred from homology"/>
<dbReference type="AlphaFoldDB" id="A0A285U9S8"/>
<keyword evidence="10 19" id="KW-1133">Transmembrane helix</keyword>
<evidence type="ECO:0000256" key="3">
    <source>
        <dbReference type="ARBA" id="ARBA00022475"/>
    </source>
</evidence>
<keyword evidence="7 17" id="KW-0547">Nucleotide-binding</keyword>
<dbReference type="PROSITE" id="PS01069">
    <property type="entry name" value="DAGK_PROKAR"/>
    <property type="match status" value="1"/>
</dbReference>
<keyword evidence="5" id="KW-0808">Transferase</keyword>
<keyword evidence="18" id="KW-0479">Metal-binding</keyword>
<evidence type="ECO:0000256" key="15">
    <source>
        <dbReference type="PIRSR" id="PIRSR600829-1"/>
    </source>
</evidence>
<evidence type="ECO:0000256" key="11">
    <source>
        <dbReference type="ARBA" id="ARBA00023098"/>
    </source>
</evidence>
<feature type="binding site" evidence="17">
    <location>
        <begin position="84"/>
        <end position="85"/>
    </location>
    <ligand>
        <name>ATP</name>
        <dbReference type="ChEBI" id="CHEBI:30616"/>
    </ligand>
</feature>